<accession>X1GL93</accession>
<protein>
    <submittedName>
        <fullName evidence="1">Uncharacterized protein</fullName>
    </submittedName>
</protein>
<dbReference type="InterPro" id="IPR014997">
    <property type="entry name" value="DUF1847"/>
</dbReference>
<feature type="non-terminal residue" evidence="1">
    <location>
        <position position="104"/>
    </location>
</feature>
<dbReference type="EMBL" id="BARU01009191">
    <property type="protein sequence ID" value="GAH33778.1"/>
    <property type="molecule type" value="Genomic_DNA"/>
</dbReference>
<gene>
    <name evidence="1" type="ORF">S03H2_17782</name>
</gene>
<name>X1GL93_9ZZZZ</name>
<proteinExistence type="predicted"/>
<organism evidence="1">
    <name type="scientific">marine sediment metagenome</name>
    <dbReference type="NCBI Taxonomy" id="412755"/>
    <lineage>
        <taxon>unclassified sequences</taxon>
        <taxon>metagenomes</taxon>
        <taxon>ecological metagenomes</taxon>
    </lineage>
</organism>
<reference evidence="1" key="1">
    <citation type="journal article" date="2014" name="Front. Microbiol.">
        <title>High frequency of phylogenetically diverse reductive dehalogenase-homologous genes in deep subseafloor sedimentary metagenomes.</title>
        <authorList>
            <person name="Kawai M."/>
            <person name="Futagami T."/>
            <person name="Toyoda A."/>
            <person name="Takaki Y."/>
            <person name="Nishi S."/>
            <person name="Hori S."/>
            <person name="Arai W."/>
            <person name="Tsubouchi T."/>
            <person name="Morono Y."/>
            <person name="Uchiyama I."/>
            <person name="Ito T."/>
            <person name="Fujiyama A."/>
            <person name="Inagaki F."/>
            <person name="Takami H."/>
        </authorList>
    </citation>
    <scope>NUCLEOTIDE SEQUENCE</scope>
    <source>
        <strain evidence="1">Expedition CK06-06</strain>
    </source>
</reference>
<evidence type="ECO:0000313" key="1">
    <source>
        <dbReference type="EMBL" id="GAH33778.1"/>
    </source>
</evidence>
<comment type="caution">
    <text evidence="1">The sequence shown here is derived from an EMBL/GenBank/DDBJ whole genome shotgun (WGS) entry which is preliminary data.</text>
</comment>
<dbReference type="Pfam" id="PF08901">
    <property type="entry name" value="DUF1847"/>
    <property type="match status" value="1"/>
</dbReference>
<sequence>MIVPQCAKCVDRVCYRKNWTREELPGFCPMKHKQEVIDAAMEKYDEAEKRLYYNSTVTEQRAYQKIRGRVMAVRPRLLEIIKFSEMMGWKKLGVAFCVGLGDEG</sequence>
<dbReference type="AlphaFoldDB" id="X1GL93"/>